<proteinExistence type="predicted"/>
<dbReference type="InterPro" id="IPR012467">
    <property type="entry name" value="DUF1684"/>
</dbReference>
<dbReference type="Pfam" id="PF07920">
    <property type="entry name" value="DUF1684"/>
    <property type="match status" value="1"/>
</dbReference>
<name>A0A2U2PKQ8_9SPHI</name>
<dbReference type="Proteomes" id="UP000245647">
    <property type="component" value="Unassembled WGS sequence"/>
</dbReference>
<reference evidence="3 4" key="1">
    <citation type="submission" date="2018-04" db="EMBL/GenBank/DDBJ databases">
        <title>Pedobacter chongqingensis sp. nov., isolated from a rottenly hemp rope.</title>
        <authorList>
            <person name="Cai Y."/>
        </authorList>
    </citation>
    <scope>NUCLEOTIDE SEQUENCE [LARGE SCALE GENOMIC DNA]</scope>
    <source>
        <strain evidence="3 4">FJ4-8</strain>
    </source>
</reference>
<evidence type="ECO:0000313" key="3">
    <source>
        <dbReference type="EMBL" id="PWG81996.1"/>
    </source>
</evidence>
<dbReference type="OrthoDB" id="5493262at2"/>
<feature type="compositionally biased region" description="Basic and acidic residues" evidence="1">
    <location>
        <begin position="192"/>
        <end position="207"/>
    </location>
</feature>
<comment type="caution">
    <text evidence="3">The sequence shown here is derived from an EMBL/GenBank/DDBJ whole genome shotgun (WGS) entry which is preliminary data.</text>
</comment>
<dbReference type="RefSeq" id="WP_109414273.1">
    <property type="nucleotide sequence ID" value="NZ_QEAS01000002.1"/>
</dbReference>
<evidence type="ECO:0000256" key="1">
    <source>
        <dbReference type="SAM" id="MobiDB-lite"/>
    </source>
</evidence>
<dbReference type="EMBL" id="QEAS01000002">
    <property type="protein sequence ID" value="PWG81996.1"/>
    <property type="molecule type" value="Genomic_DNA"/>
</dbReference>
<accession>A0A2U2PKQ8</accession>
<keyword evidence="4" id="KW-1185">Reference proteome</keyword>
<evidence type="ECO:0000313" key="4">
    <source>
        <dbReference type="Proteomes" id="UP000245647"/>
    </source>
</evidence>
<sequence length="207" mass="23723">MKLKYLLVVACLCQAAAAFAQDFQKEAARYRKEYLEGFLKDQHSPLKKEDLKNLHFYEADSNFRVQAKVTLPEDQKPFKMPTFDGTSKEFIRYATLSFTLAGESRQLTLYRNIALASNAEYKDYLFLPFTDQTNSTETYGGGRYIDVKTSDIKDGNITIDFNRAYNPYCAYSSGYRCPVPPEENDLSLAVKAGEKQYTGEKKQRDAR</sequence>
<keyword evidence="2" id="KW-0732">Signal</keyword>
<feature type="chain" id="PRO_5015750387" evidence="2">
    <location>
        <begin position="21"/>
        <end position="207"/>
    </location>
</feature>
<evidence type="ECO:0000256" key="2">
    <source>
        <dbReference type="SAM" id="SignalP"/>
    </source>
</evidence>
<feature type="signal peptide" evidence="2">
    <location>
        <begin position="1"/>
        <end position="20"/>
    </location>
</feature>
<protein>
    <submittedName>
        <fullName evidence="3">DUF1684 domain-containing protein</fullName>
    </submittedName>
</protein>
<organism evidence="3 4">
    <name type="scientific">Pararcticibacter amylolyticus</name>
    <dbReference type="NCBI Taxonomy" id="2173175"/>
    <lineage>
        <taxon>Bacteria</taxon>
        <taxon>Pseudomonadati</taxon>
        <taxon>Bacteroidota</taxon>
        <taxon>Sphingobacteriia</taxon>
        <taxon>Sphingobacteriales</taxon>
        <taxon>Sphingobacteriaceae</taxon>
        <taxon>Pararcticibacter</taxon>
    </lineage>
</organism>
<dbReference type="PANTHER" id="PTHR41913:SF1">
    <property type="entry name" value="DUF1684 DOMAIN-CONTAINING PROTEIN"/>
    <property type="match status" value="1"/>
</dbReference>
<feature type="region of interest" description="Disordered" evidence="1">
    <location>
        <begin position="188"/>
        <end position="207"/>
    </location>
</feature>
<dbReference type="AlphaFoldDB" id="A0A2U2PKQ8"/>
<gene>
    <name evidence="3" type="ORF">DDR33_02945</name>
</gene>
<dbReference type="PANTHER" id="PTHR41913">
    <property type="entry name" value="DUF1684 DOMAIN-CONTAINING PROTEIN"/>
    <property type="match status" value="1"/>
</dbReference>